<keyword evidence="2" id="KW-1185">Reference proteome</keyword>
<sequence>MSSSYSSALPSRLRAWLGAVLLAASGVSQAGVSLSWDLAAWQYDAIPSQTLELRATVYNEASATEHLLGSRFVAAFGEGIEDAYDFLAPMVSLAEQFAMMDLAPGQGMDFVFGRLAPVNGSIAPGVYTGGGFSLAFRDASGAEVSWTPEHTLRIDVAEGTTGNALPEPTTLLLTASCLGALVLQRRRRAQVMR</sequence>
<evidence type="ECO:0008006" key="3">
    <source>
        <dbReference type="Google" id="ProtNLM"/>
    </source>
</evidence>
<evidence type="ECO:0000313" key="1">
    <source>
        <dbReference type="EMBL" id="OWR02544.1"/>
    </source>
</evidence>
<proteinExistence type="predicted"/>
<comment type="caution">
    <text evidence="1">The sequence shown here is derived from an EMBL/GenBank/DDBJ whole genome shotgun (WGS) entry which is preliminary data.</text>
</comment>
<dbReference type="EMBL" id="NISI01000008">
    <property type="protein sequence ID" value="OWR02544.1"/>
    <property type="molecule type" value="Genomic_DNA"/>
</dbReference>
<evidence type="ECO:0000313" key="2">
    <source>
        <dbReference type="Proteomes" id="UP000197446"/>
    </source>
</evidence>
<gene>
    <name evidence="1" type="ORF">CDO81_19010</name>
</gene>
<accession>A0A254N4H4</accession>
<reference evidence="1 2" key="1">
    <citation type="journal article" date="2007" name="Int. J. Syst. Evol. Microbiol.">
        <title>Description of Pelomonas aquatica sp. nov. and Pelomonas puraquae sp. nov., isolated from industrial and haemodialysis water.</title>
        <authorList>
            <person name="Gomila M."/>
            <person name="Bowien B."/>
            <person name="Falsen E."/>
            <person name="Moore E.R."/>
            <person name="Lalucat J."/>
        </authorList>
    </citation>
    <scope>NUCLEOTIDE SEQUENCE [LARGE SCALE GENOMIC DNA]</scope>
    <source>
        <strain evidence="1 2">CCUG 52769</strain>
    </source>
</reference>
<dbReference type="Proteomes" id="UP000197446">
    <property type="component" value="Unassembled WGS sequence"/>
</dbReference>
<protein>
    <recommendedName>
        <fullName evidence="3">PEP-CTERM protein-sorting domain-containing protein</fullName>
    </recommendedName>
</protein>
<organism evidence="1 2">
    <name type="scientific">Roseateles puraquae</name>
    <dbReference type="NCBI Taxonomy" id="431059"/>
    <lineage>
        <taxon>Bacteria</taxon>
        <taxon>Pseudomonadati</taxon>
        <taxon>Pseudomonadota</taxon>
        <taxon>Betaproteobacteria</taxon>
        <taxon>Burkholderiales</taxon>
        <taxon>Sphaerotilaceae</taxon>
        <taxon>Roseateles</taxon>
    </lineage>
</organism>
<dbReference type="AlphaFoldDB" id="A0A254N4H4"/>
<name>A0A254N4H4_9BURK</name>
<dbReference type="RefSeq" id="WP_088484811.1">
    <property type="nucleotide sequence ID" value="NZ_NISI01000008.1"/>
</dbReference>